<accession>A0ABD3FS44</accession>
<evidence type="ECO:0000313" key="2">
    <source>
        <dbReference type="EMBL" id="KAL3668516.1"/>
    </source>
</evidence>
<dbReference type="AlphaFoldDB" id="A0ABD3FS44"/>
<evidence type="ECO:0000313" key="3">
    <source>
        <dbReference type="Proteomes" id="UP001632037"/>
    </source>
</evidence>
<proteinExistence type="predicted"/>
<comment type="caution">
    <text evidence="2">The sequence shown here is derived from an EMBL/GenBank/DDBJ whole genome shotgun (WGS) entry which is preliminary data.</text>
</comment>
<organism evidence="2 3">
    <name type="scientific">Phytophthora oleae</name>
    <dbReference type="NCBI Taxonomy" id="2107226"/>
    <lineage>
        <taxon>Eukaryota</taxon>
        <taxon>Sar</taxon>
        <taxon>Stramenopiles</taxon>
        <taxon>Oomycota</taxon>
        <taxon>Peronosporomycetes</taxon>
        <taxon>Peronosporales</taxon>
        <taxon>Peronosporaceae</taxon>
        <taxon>Phytophthora</taxon>
    </lineage>
</organism>
<dbReference type="Gene3D" id="2.60.120.560">
    <property type="entry name" value="Exo-inulinase, domain 1"/>
    <property type="match status" value="1"/>
</dbReference>
<dbReference type="PANTHER" id="PTHR34987">
    <property type="entry name" value="C, PUTATIVE (AFU_ORTHOLOGUE AFUA_3G02880)-RELATED"/>
    <property type="match status" value="1"/>
</dbReference>
<keyword evidence="3" id="KW-1185">Reference proteome</keyword>
<protein>
    <submittedName>
        <fullName evidence="2">Uncharacterized protein</fullName>
    </submittedName>
</protein>
<gene>
    <name evidence="2" type="ORF">V7S43_006600</name>
</gene>
<evidence type="ECO:0000256" key="1">
    <source>
        <dbReference type="SAM" id="SignalP"/>
    </source>
</evidence>
<keyword evidence="1" id="KW-0732">Signal</keyword>
<dbReference type="Gene3D" id="1.50.10.10">
    <property type="match status" value="1"/>
</dbReference>
<sequence length="473" mass="51372">MHGILSSVVALYIGSALVNASNDYGVFIPKKIALGTGPTMGSSAYASGFTLIAEEPVAILDYDYEVAGLPYFVVFAVSNGPVDVEVKYAEQFPVLPANFSDGPSQFATAVANSRRVETHRFAQNEIGVTVMSMLSQAGQRWQTLRLLSGDSVTFEAVGLEASIEVIDDLSTLPGKFSSSNDKYNKIWELGARAVSAACLDAGSQVSSWRSSKENGTFVPGTRPGVSYKAWNLSDYTLEFETQIIRGGVGFYVGYDVSGNRGSLMFHLSSEYPADSTYVNINSTLFPANTVSLLHGFDFVNSSSMTSYPLGSYTVPFNVKEHVWYPVKLAVDSTAGNLVLWLDGQQVLNATISDFGYSETQLSSQGYSTTGKGAIGFGGWQDQASFVRNVTVTSLNSSKILYSNPMTEEKLVFPEFGVQSNTYGACLDGAKRDRYIWLGDIYHTTRIMGVANSKPEQITGTWQYLFNYQASNGQ</sequence>
<reference evidence="2 3" key="1">
    <citation type="submission" date="2024-09" db="EMBL/GenBank/DDBJ databases">
        <title>Genome sequencing and assembly of Phytophthora oleae, isolate VK10A, causative agent of rot of olive drupes.</title>
        <authorList>
            <person name="Conti Taguali S."/>
            <person name="Riolo M."/>
            <person name="La Spada F."/>
            <person name="Cacciola S.O."/>
            <person name="Dionisio G."/>
        </authorList>
    </citation>
    <scope>NUCLEOTIDE SEQUENCE [LARGE SCALE GENOMIC DNA]</scope>
    <source>
        <strain evidence="2 3">VK10A</strain>
    </source>
</reference>
<feature type="chain" id="PRO_5044749070" evidence="1">
    <location>
        <begin position="21"/>
        <end position="473"/>
    </location>
</feature>
<name>A0ABD3FS44_9STRA</name>
<dbReference type="Proteomes" id="UP001632037">
    <property type="component" value="Unassembled WGS sequence"/>
</dbReference>
<dbReference type="InterPro" id="IPR012341">
    <property type="entry name" value="6hp_glycosidase-like_sf"/>
</dbReference>
<feature type="signal peptide" evidence="1">
    <location>
        <begin position="1"/>
        <end position="20"/>
    </location>
</feature>
<dbReference type="EMBL" id="JBIMZQ010000011">
    <property type="protein sequence ID" value="KAL3668516.1"/>
    <property type="molecule type" value="Genomic_DNA"/>
</dbReference>
<dbReference type="PANTHER" id="PTHR34987:SF4">
    <property type="entry name" value="ALPHA-L-RHAMNOSIDASE C-TERMINAL DOMAIN-CONTAINING PROTEIN"/>
    <property type="match status" value="1"/>
</dbReference>